<comment type="pathway">
    <text evidence="2">Protein modification; protein glycosylation.</text>
</comment>
<name>A0A9P4UR15_9PEZI</name>
<feature type="transmembrane region" description="Helical" evidence="12">
    <location>
        <begin position="17"/>
        <end position="38"/>
    </location>
</feature>
<evidence type="ECO:0000256" key="7">
    <source>
        <dbReference type="ARBA" id="ARBA00022692"/>
    </source>
</evidence>
<accession>A0A9P4UR15</accession>
<evidence type="ECO:0000313" key="15">
    <source>
        <dbReference type="Proteomes" id="UP000799441"/>
    </source>
</evidence>
<dbReference type="InterPro" id="IPR026050">
    <property type="entry name" value="C1GALT1/C1GALT1_chp1"/>
</dbReference>
<evidence type="ECO:0000256" key="11">
    <source>
        <dbReference type="ARBA" id="ARBA00023136"/>
    </source>
</evidence>
<keyword evidence="15" id="KW-1185">Reference proteome</keyword>
<evidence type="ECO:0000256" key="6">
    <source>
        <dbReference type="ARBA" id="ARBA00022679"/>
    </source>
</evidence>
<evidence type="ECO:0000256" key="2">
    <source>
        <dbReference type="ARBA" id="ARBA00004922"/>
    </source>
</evidence>
<evidence type="ECO:0000256" key="10">
    <source>
        <dbReference type="ARBA" id="ARBA00022989"/>
    </source>
</evidence>
<comment type="caution">
    <text evidence="14">The sequence shown here is derived from an EMBL/GenBank/DDBJ whole genome shotgun (WGS) entry which is preliminary data.</text>
</comment>
<evidence type="ECO:0000256" key="3">
    <source>
        <dbReference type="ARBA" id="ARBA00006462"/>
    </source>
</evidence>
<dbReference type="Gene3D" id="3.90.550.50">
    <property type="match status" value="1"/>
</dbReference>
<dbReference type="OrthoDB" id="414175at2759"/>
<dbReference type="Gene3D" id="3.50.4.10">
    <property type="entry name" value="Hepatocyte Growth Factor"/>
    <property type="match status" value="1"/>
</dbReference>
<organism evidence="14 15">
    <name type="scientific">Polychaeton citri CBS 116435</name>
    <dbReference type="NCBI Taxonomy" id="1314669"/>
    <lineage>
        <taxon>Eukaryota</taxon>
        <taxon>Fungi</taxon>
        <taxon>Dikarya</taxon>
        <taxon>Ascomycota</taxon>
        <taxon>Pezizomycotina</taxon>
        <taxon>Dothideomycetes</taxon>
        <taxon>Dothideomycetidae</taxon>
        <taxon>Capnodiales</taxon>
        <taxon>Capnodiaceae</taxon>
        <taxon>Polychaeton</taxon>
    </lineage>
</organism>
<protein>
    <recommendedName>
        <fullName evidence="4">N-acetylgalactosaminide beta-1,3-galactosyltransferase</fullName>
        <ecNumber evidence="4">2.4.1.122</ecNumber>
    </recommendedName>
</protein>
<keyword evidence="6" id="KW-0808">Transferase</keyword>
<reference evidence="14" key="1">
    <citation type="journal article" date="2020" name="Stud. Mycol.">
        <title>101 Dothideomycetes genomes: a test case for predicting lifestyles and emergence of pathogens.</title>
        <authorList>
            <person name="Haridas S."/>
            <person name="Albert R."/>
            <person name="Binder M."/>
            <person name="Bloem J."/>
            <person name="Labutti K."/>
            <person name="Salamov A."/>
            <person name="Andreopoulos B."/>
            <person name="Baker S."/>
            <person name="Barry K."/>
            <person name="Bills G."/>
            <person name="Bluhm B."/>
            <person name="Cannon C."/>
            <person name="Castanera R."/>
            <person name="Culley D."/>
            <person name="Daum C."/>
            <person name="Ezra D."/>
            <person name="Gonzalez J."/>
            <person name="Henrissat B."/>
            <person name="Kuo A."/>
            <person name="Liang C."/>
            <person name="Lipzen A."/>
            <person name="Lutzoni F."/>
            <person name="Magnuson J."/>
            <person name="Mondo S."/>
            <person name="Nolan M."/>
            <person name="Ohm R."/>
            <person name="Pangilinan J."/>
            <person name="Park H.-J."/>
            <person name="Ramirez L."/>
            <person name="Alfaro M."/>
            <person name="Sun H."/>
            <person name="Tritt A."/>
            <person name="Yoshinaga Y."/>
            <person name="Zwiers L.-H."/>
            <person name="Turgeon B."/>
            <person name="Goodwin S."/>
            <person name="Spatafora J."/>
            <person name="Crous P."/>
            <person name="Grigoriev I."/>
        </authorList>
    </citation>
    <scope>NUCLEOTIDE SEQUENCE</scope>
    <source>
        <strain evidence="14">CBS 116435</strain>
    </source>
</reference>
<dbReference type="GO" id="GO:0016263">
    <property type="term" value="F:glycoprotein-N-acetylgalactosamine 3-beta-galactosyltransferase activity"/>
    <property type="evidence" value="ECO:0007669"/>
    <property type="project" value="UniProtKB-EC"/>
</dbReference>
<keyword evidence="8" id="KW-0547">Nucleotide-binding</keyword>
<comment type="subcellular location">
    <subcellularLocation>
        <location evidence="1">Membrane</location>
        <topology evidence="1">Single-pass type II membrane protein</topology>
    </subcellularLocation>
</comment>
<evidence type="ECO:0000259" key="13">
    <source>
        <dbReference type="Pfam" id="PF02434"/>
    </source>
</evidence>
<evidence type="ECO:0000256" key="8">
    <source>
        <dbReference type="ARBA" id="ARBA00022741"/>
    </source>
</evidence>
<dbReference type="EMBL" id="MU003768">
    <property type="protein sequence ID" value="KAF2725127.1"/>
    <property type="molecule type" value="Genomic_DNA"/>
</dbReference>
<dbReference type="GO" id="GO:0000166">
    <property type="term" value="F:nucleotide binding"/>
    <property type="evidence" value="ECO:0007669"/>
    <property type="project" value="UniProtKB-KW"/>
</dbReference>
<feature type="domain" description="Fringe-like glycosyltransferase" evidence="13">
    <location>
        <begin position="187"/>
        <end position="250"/>
    </location>
</feature>
<dbReference type="PANTHER" id="PTHR23033:SF47">
    <property type="entry name" value="APPLE DOMAIN-CONTAINING PROTEIN-RELATED"/>
    <property type="match status" value="1"/>
</dbReference>
<dbReference type="PANTHER" id="PTHR23033">
    <property type="entry name" value="BETA1,3-GALACTOSYLTRANSFERASE"/>
    <property type="match status" value="1"/>
</dbReference>
<keyword evidence="5" id="KW-0328">Glycosyltransferase</keyword>
<evidence type="ECO:0000256" key="5">
    <source>
        <dbReference type="ARBA" id="ARBA00022676"/>
    </source>
</evidence>
<dbReference type="GO" id="GO:0016020">
    <property type="term" value="C:membrane"/>
    <property type="evidence" value="ECO:0007669"/>
    <property type="project" value="UniProtKB-SubCell"/>
</dbReference>
<dbReference type="Proteomes" id="UP000799441">
    <property type="component" value="Unassembled WGS sequence"/>
</dbReference>
<proteinExistence type="inferred from homology"/>
<sequence length="469" mass="53483">MTGGGVLGGRGALSKRVVVFLLTLFVIAIVFRTTWLPLHESPASPSPYNPIPHETINEHVDEHEVHEVKNPCQGLPGADKVLILLKTGVSEIYQKLPVHLLTTFQCIPNYMVYSDLEQNFTSVTVHDALAPVTAGTRDQVAEFRLYDSIKQWAHDGQDLTKLPSGWDIDKFKFLPMLHHAFDNAPTSIEWFVMIEPDTSMSWLNLLLWLQKMNPKDSLYMGSQNNLGETKFAHGGSGIIISRGAADKLNAARANEVGGREKYDQRWEQVTSNICCGDVIVAKAFAEVDVEMTPSWPLTQGESLNTIDWTYKHWCTPAVTWHHVTGEQVDELWHYQEKWAELHGWNKPYLFRDLFAHFIDEHISVNRSHWNNLSNDRKFDRDDANFQNLQQHERDAVQSAEACAAACMHVAEDECIQWMWTSGKCHLGRDLRYGTSDEPQSTHWTSGWPVERVSRFKKAQEGCETRWRGS</sequence>
<dbReference type="InterPro" id="IPR003378">
    <property type="entry name" value="Fringe-like_glycosylTrfase"/>
</dbReference>
<dbReference type="Pfam" id="PF02434">
    <property type="entry name" value="Fringe"/>
    <property type="match status" value="1"/>
</dbReference>
<evidence type="ECO:0000313" key="14">
    <source>
        <dbReference type="EMBL" id="KAF2725127.1"/>
    </source>
</evidence>
<keyword evidence="10 12" id="KW-1133">Transmembrane helix</keyword>
<comment type="similarity">
    <text evidence="3">Belongs to the glycosyltransferase 31 family. Beta3-Gal-T subfamily.</text>
</comment>
<evidence type="ECO:0000256" key="4">
    <source>
        <dbReference type="ARBA" id="ARBA00012557"/>
    </source>
</evidence>
<keyword evidence="9" id="KW-0735">Signal-anchor</keyword>
<dbReference type="AlphaFoldDB" id="A0A9P4UR15"/>
<dbReference type="EC" id="2.4.1.122" evidence="4"/>
<evidence type="ECO:0000256" key="9">
    <source>
        <dbReference type="ARBA" id="ARBA00022968"/>
    </source>
</evidence>
<evidence type="ECO:0000256" key="1">
    <source>
        <dbReference type="ARBA" id="ARBA00004606"/>
    </source>
</evidence>
<keyword evidence="11 12" id="KW-0472">Membrane</keyword>
<evidence type="ECO:0000256" key="12">
    <source>
        <dbReference type="SAM" id="Phobius"/>
    </source>
</evidence>
<gene>
    <name evidence="14" type="ORF">K431DRAFT_98189</name>
</gene>
<keyword evidence="7 12" id="KW-0812">Transmembrane</keyword>